<dbReference type="EMBL" id="CP025096">
    <property type="protein sequence ID" value="AUD01089.1"/>
    <property type="molecule type" value="Genomic_DNA"/>
</dbReference>
<reference evidence="1 2" key="1">
    <citation type="submission" date="2017-11" db="EMBL/GenBank/DDBJ databases">
        <title>Taxonomic description and genome sequences of Spirosoma HA7 sp. nov., isolated from pollen microhabitat of Corylus avellana.</title>
        <authorList>
            <person name="Ambika Manirajan B."/>
            <person name="Suarez C."/>
            <person name="Ratering S."/>
            <person name="Geissler-Plaum R."/>
            <person name="Cardinale M."/>
            <person name="Sylvia S."/>
        </authorList>
    </citation>
    <scope>NUCLEOTIDE SEQUENCE [LARGE SCALE GENOMIC DNA]</scope>
    <source>
        <strain evidence="1 2">HA7</strain>
    </source>
</reference>
<gene>
    <name evidence="1" type="ORF">CWM47_04165</name>
</gene>
<organism evidence="1 2">
    <name type="scientific">Spirosoma pollinicola</name>
    <dbReference type="NCBI Taxonomy" id="2057025"/>
    <lineage>
        <taxon>Bacteria</taxon>
        <taxon>Pseudomonadati</taxon>
        <taxon>Bacteroidota</taxon>
        <taxon>Cytophagia</taxon>
        <taxon>Cytophagales</taxon>
        <taxon>Cytophagaceae</taxon>
        <taxon>Spirosoma</taxon>
    </lineage>
</organism>
<dbReference type="RefSeq" id="WP_100986512.1">
    <property type="nucleotide sequence ID" value="NZ_CP025096.1"/>
</dbReference>
<evidence type="ECO:0008006" key="3">
    <source>
        <dbReference type="Google" id="ProtNLM"/>
    </source>
</evidence>
<proteinExistence type="predicted"/>
<dbReference type="KEGG" id="spir:CWM47_04165"/>
<dbReference type="Proteomes" id="UP000232883">
    <property type="component" value="Chromosome"/>
</dbReference>
<dbReference type="AlphaFoldDB" id="A0A2K8YU29"/>
<sequence length="317" mass="36148">MESLTAYANYLNHLPFDLRAEVVVTDMLEDGISPDDLIINPLGSFNRAFGRDISRVAWVDGQTRLQRWLQIDLNRTGLYDLLPEGVFHQPTSNDASVSKESILHEMAIQREREQAARRFFLPIEQEFFRHRIQIEQTQRTFLFGNDTLLPDNDLLGWFWNLPDFLTPLQIKRLMYLLPEIYRMTGDLIMAEACFGQLVDDRVTLTVESPESELVHSNKSGAYSPKLGQWQLGADSVLDGWVNDGEPGSKLTVHIVQVDRLTNYLPGGHGLQLLHWLAGYLIPLTTSFRIELDTSALEDTFLLTSDAVYGQLDYTTCI</sequence>
<keyword evidence="2" id="KW-1185">Reference proteome</keyword>
<evidence type="ECO:0000313" key="2">
    <source>
        <dbReference type="Proteomes" id="UP000232883"/>
    </source>
</evidence>
<accession>A0A2K8YU29</accession>
<dbReference type="OrthoDB" id="1411058at2"/>
<evidence type="ECO:0000313" key="1">
    <source>
        <dbReference type="EMBL" id="AUD01089.1"/>
    </source>
</evidence>
<protein>
    <recommendedName>
        <fullName evidence="3">Type VI secretion system baseplate subunit TssG</fullName>
    </recommendedName>
</protein>
<name>A0A2K8YU29_9BACT</name>